<dbReference type="Proteomes" id="UP000059188">
    <property type="component" value="Unassembled WGS sequence"/>
</dbReference>
<dbReference type="AlphaFoldDB" id="A0A0B7FP45"/>
<organism evidence="1 2">
    <name type="scientific">Thanatephorus cucumeris (strain AG1-IB / isolate 7/3/14)</name>
    <name type="common">Lettuce bottom rot fungus</name>
    <name type="synonym">Rhizoctonia solani</name>
    <dbReference type="NCBI Taxonomy" id="1108050"/>
    <lineage>
        <taxon>Eukaryota</taxon>
        <taxon>Fungi</taxon>
        <taxon>Dikarya</taxon>
        <taxon>Basidiomycota</taxon>
        <taxon>Agaricomycotina</taxon>
        <taxon>Agaricomycetes</taxon>
        <taxon>Cantharellales</taxon>
        <taxon>Ceratobasidiaceae</taxon>
        <taxon>Rhizoctonia</taxon>
        <taxon>Rhizoctonia solani AG-1</taxon>
    </lineage>
</organism>
<protein>
    <submittedName>
        <fullName evidence="1">Uncharacterized protein</fullName>
    </submittedName>
</protein>
<evidence type="ECO:0000313" key="2">
    <source>
        <dbReference type="Proteomes" id="UP000059188"/>
    </source>
</evidence>
<dbReference type="EMBL" id="LN679103">
    <property type="protein sequence ID" value="CEL59731.1"/>
    <property type="molecule type" value="Genomic_DNA"/>
</dbReference>
<keyword evidence="2" id="KW-1185">Reference proteome</keyword>
<evidence type="ECO:0000313" key="1">
    <source>
        <dbReference type="EMBL" id="CEL59731.1"/>
    </source>
</evidence>
<sequence length="74" mass="8820">MWAHIPYTDKPRQEGLWESTEGVDCNQITRVPTCNRTQEFSYLKVYEWSKYHVKVLTIRPSSAKYKRSRPTDVL</sequence>
<gene>
    <name evidence="1" type="ORF">RSOLAG1IB_03664</name>
</gene>
<name>A0A0B7FP45_THACB</name>
<proteinExistence type="predicted"/>
<reference evidence="1 2" key="1">
    <citation type="submission" date="2014-11" db="EMBL/GenBank/DDBJ databases">
        <authorList>
            <person name="Wibberg Daniel"/>
        </authorList>
    </citation>
    <scope>NUCLEOTIDE SEQUENCE [LARGE SCALE GENOMIC DNA]</scope>
    <source>
        <strain evidence="1">Rhizoctonia solani AG1-IB 7/3/14</strain>
    </source>
</reference>
<accession>A0A0B7FP45</accession>